<dbReference type="GO" id="GO:1901135">
    <property type="term" value="P:carbohydrate derivative metabolic process"/>
    <property type="evidence" value="ECO:0007669"/>
    <property type="project" value="InterPro"/>
</dbReference>
<accession>A0A7W8XF02</accession>
<dbReference type="InterPro" id="IPR001347">
    <property type="entry name" value="SIS_dom"/>
</dbReference>
<keyword evidence="2 6" id="KW-0238">DNA-binding</keyword>
<evidence type="ECO:0000313" key="6">
    <source>
        <dbReference type="EMBL" id="MBB5561242.1"/>
    </source>
</evidence>
<dbReference type="Proteomes" id="UP000528824">
    <property type="component" value="Unassembled WGS sequence"/>
</dbReference>
<dbReference type="InterPro" id="IPR036388">
    <property type="entry name" value="WH-like_DNA-bd_sf"/>
</dbReference>
<dbReference type="InterPro" id="IPR035472">
    <property type="entry name" value="RpiR-like_SIS"/>
</dbReference>
<dbReference type="InterPro" id="IPR009057">
    <property type="entry name" value="Homeodomain-like_sf"/>
</dbReference>
<dbReference type="PROSITE" id="PS51071">
    <property type="entry name" value="HTH_RPIR"/>
    <property type="match status" value="1"/>
</dbReference>
<keyword evidence="3" id="KW-0804">Transcription</keyword>
<feature type="domain" description="HTH rpiR-type" evidence="4">
    <location>
        <begin position="1"/>
        <end position="77"/>
    </location>
</feature>
<dbReference type="EMBL" id="JACHBC010000005">
    <property type="protein sequence ID" value="MBB5561242.1"/>
    <property type="molecule type" value="Genomic_DNA"/>
</dbReference>
<dbReference type="InterPro" id="IPR046348">
    <property type="entry name" value="SIS_dom_sf"/>
</dbReference>
<dbReference type="InterPro" id="IPR000281">
    <property type="entry name" value="HTH_RpiR"/>
</dbReference>
<dbReference type="SUPFAM" id="SSF53697">
    <property type="entry name" value="SIS domain"/>
    <property type="match status" value="1"/>
</dbReference>
<keyword evidence="7" id="KW-1185">Reference proteome</keyword>
<dbReference type="PANTHER" id="PTHR30514:SF1">
    <property type="entry name" value="HTH-TYPE TRANSCRIPTIONAL REGULATOR HEXR-RELATED"/>
    <property type="match status" value="1"/>
</dbReference>
<protein>
    <submittedName>
        <fullName evidence="6">DNA-binding MurR/RpiR family transcriptional regulator</fullName>
    </submittedName>
</protein>
<evidence type="ECO:0000313" key="7">
    <source>
        <dbReference type="Proteomes" id="UP000528824"/>
    </source>
</evidence>
<evidence type="ECO:0000259" key="5">
    <source>
        <dbReference type="PROSITE" id="PS51464"/>
    </source>
</evidence>
<dbReference type="Gene3D" id="3.40.50.10490">
    <property type="entry name" value="Glucose-6-phosphate isomerase like protein, domain 1"/>
    <property type="match status" value="1"/>
</dbReference>
<dbReference type="AlphaFoldDB" id="A0A7W8XF02"/>
<reference evidence="6 7" key="1">
    <citation type="submission" date="2020-08" db="EMBL/GenBank/DDBJ databases">
        <title>Genomic Encyclopedia of Type Strains, Phase IV (KMG-V): Genome sequencing to study the core and pangenomes of soil and plant-associated prokaryotes.</title>
        <authorList>
            <person name="Whitman W."/>
        </authorList>
    </citation>
    <scope>NUCLEOTIDE SEQUENCE [LARGE SCALE GENOMIC DNA]</scope>
    <source>
        <strain evidence="6 7">SEMIA 4034</strain>
    </source>
</reference>
<evidence type="ECO:0000256" key="1">
    <source>
        <dbReference type="ARBA" id="ARBA00023015"/>
    </source>
</evidence>
<evidence type="ECO:0000256" key="2">
    <source>
        <dbReference type="ARBA" id="ARBA00023125"/>
    </source>
</evidence>
<proteinExistence type="predicted"/>
<dbReference type="PROSITE" id="PS51464">
    <property type="entry name" value="SIS"/>
    <property type="match status" value="1"/>
</dbReference>
<dbReference type="CDD" id="cd05013">
    <property type="entry name" value="SIS_RpiR"/>
    <property type="match status" value="1"/>
</dbReference>
<dbReference type="GO" id="GO:0097367">
    <property type="term" value="F:carbohydrate derivative binding"/>
    <property type="evidence" value="ECO:0007669"/>
    <property type="project" value="InterPro"/>
</dbReference>
<gene>
    <name evidence="6" type="ORF">GGI59_002917</name>
</gene>
<organism evidence="6 7">
    <name type="scientific">Rhizobium lentis</name>
    <dbReference type="NCBI Taxonomy" id="1138194"/>
    <lineage>
        <taxon>Bacteria</taxon>
        <taxon>Pseudomonadati</taxon>
        <taxon>Pseudomonadota</taxon>
        <taxon>Alphaproteobacteria</taxon>
        <taxon>Hyphomicrobiales</taxon>
        <taxon>Rhizobiaceae</taxon>
        <taxon>Rhizobium/Agrobacterium group</taxon>
        <taxon>Rhizobium</taxon>
    </lineage>
</organism>
<evidence type="ECO:0000259" key="4">
    <source>
        <dbReference type="PROSITE" id="PS51071"/>
    </source>
</evidence>
<name>A0A7W8XF02_9HYPH</name>
<dbReference type="GO" id="GO:0003677">
    <property type="term" value="F:DNA binding"/>
    <property type="evidence" value="ECO:0007669"/>
    <property type="project" value="UniProtKB-KW"/>
</dbReference>
<dbReference type="SUPFAM" id="SSF46689">
    <property type="entry name" value="Homeodomain-like"/>
    <property type="match status" value="1"/>
</dbReference>
<feature type="domain" description="SIS" evidence="5">
    <location>
        <begin position="120"/>
        <end position="260"/>
    </location>
</feature>
<evidence type="ECO:0000256" key="3">
    <source>
        <dbReference type="ARBA" id="ARBA00023163"/>
    </source>
</evidence>
<keyword evidence="1" id="KW-0805">Transcription regulation</keyword>
<dbReference type="Pfam" id="PF01380">
    <property type="entry name" value="SIS"/>
    <property type="match status" value="1"/>
</dbReference>
<dbReference type="GO" id="GO:0003700">
    <property type="term" value="F:DNA-binding transcription factor activity"/>
    <property type="evidence" value="ECO:0007669"/>
    <property type="project" value="InterPro"/>
</dbReference>
<dbReference type="PANTHER" id="PTHR30514">
    <property type="entry name" value="GLUCOKINASE"/>
    <property type="match status" value="1"/>
</dbReference>
<dbReference type="RefSeq" id="WP_085861695.1">
    <property type="nucleotide sequence ID" value="NZ_JACHBB010000005.1"/>
</dbReference>
<dbReference type="Pfam" id="PF01418">
    <property type="entry name" value="HTH_6"/>
    <property type="match status" value="1"/>
</dbReference>
<dbReference type="InterPro" id="IPR047640">
    <property type="entry name" value="RpiR-like"/>
</dbReference>
<sequence>MDIFSTLQEDKSRLSPSENRIAEIIVNDFEFAVNASIIELAERAEVSPPTVTRFCRRLGCESFSDFKVQLARTAHIGVRYLKPESKSTEPADVAQDIITKAQNALFLLHRSLDLAAIEAAVAHIAKADMIYAFGSGGNSSMIADELQNRLFRLGLRITASSDHSMQLMMAAAARPGDVLIGSSFSGRNLELVRAFELARQNKVKTIALTQTDSPVAKAAEIVVPIDLPEGNNIYRPTSTRIAYIATVDILSSLVAYAVQPKATTTLRRIKQQLVIHRDGDDRQLLGD</sequence>
<comment type="caution">
    <text evidence="6">The sequence shown here is derived from an EMBL/GenBank/DDBJ whole genome shotgun (WGS) entry which is preliminary data.</text>
</comment>
<dbReference type="Gene3D" id="1.10.10.10">
    <property type="entry name" value="Winged helix-like DNA-binding domain superfamily/Winged helix DNA-binding domain"/>
    <property type="match status" value="1"/>
</dbReference>